<sequence length="61" mass="6618">MGGIIGGNEMLWYAVLSLRLAALFCRSRQDLSFPKICSCVRIRKAAASSCVLTVNGWNATP</sequence>
<proteinExistence type="predicted"/>
<protein>
    <submittedName>
        <fullName evidence="1">Exopolyphosphatase</fullName>
    </submittedName>
</protein>
<dbReference type="EMBL" id="UGRI01000001">
    <property type="protein sequence ID" value="SUA20967.1"/>
    <property type="molecule type" value="Genomic_DNA"/>
</dbReference>
<gene>
    <name evidence="1" type="ORF">NCTC11421_01072</name>
</gene>
<accession>A0A378VV99</accession>
<dbReference type="AlphaFoldDB" id="A0A378VV99"/>
<evidence type="ECO:0000313" key="1">
    <source>
        <dbReference type="EMBL" id="SUA20967.1"/>
    </source>
</evidence>
<name>A0A378VV99_NEIGO</name>
<organism evidence="1">
    <name type="scientific">Neisseria gonorrhoeae</name>
    <dbReference type="NCBI Taxonomy" id="485"/>
    <lineage>
        <taxon>Bacteria</taxon>
        <taxon>Pseudomonadati</taxon>
        <taxon>Pseudomonadota</taxon>
        <taxon>Betaproteobacteria</taxon>
        <taxon>Neisseriales</taxon>
        <taxon>Neisseriaceae</taxon>
        <taxon>Neisseria</taxon>
    </lineage>
</organism>
<reference evidence="1" key="1">
    <citation type="submission" date="2018-06" db="EMBL/GenBank/DDBJ databases">
        <authorList>
            <consortium name="Pathogen Informatics"/>
            <person name="Doyle S."/>
        </authorList>
    </citation>
    <scope>NUCLEOTIDE SEQUENCE [LARGE SCALE GENOMIC DNA]</scope>
    <source>
        <strain evidence="1">NCTC11421</strain>
    </source>
</reference>